<sequence>MDLLSIFPLTLFALVLVWALLRQTDQDGVESLLTRCISNRNAHLVCVYHSGGDQTYLSTFFEDVEQAVLGYDEHLQSYTMTLPLDCKNAMKGRMEALKALANSKLGRTENGYEFLQDMVIIEAILTGELQDYYNEWSRDQIKDAHDNWLTHLETI</sequence>
<reference evidence="1 2" key="1">
    <citation type="submission" date="2012-11" db="EMBL/GenBank/DDBJ databases">
        <title>Complete genome sequence of a novel phiKZ-like Vibrio phage.</title>
        <authorList>
            <person name="Luo Z."/>
            <person name="Yu Y."/>
        </authorList>
    </citation>
    <scope>NUCLEOTIDE SEQUENCE [LARGE SCALE GENOMIC DNA]</scope>
</reference>
<organism evidence="1 2">
    <name type="scientific">Vibrio phage VP4B</name>
    <dbReference type="NCBI Taxonomy" id="1262540"/>
    <lineage>
        <taxon>Viruses</taxon>
        <taxon>Duplodnaviria</taxon>
        <taxon>Heunggongvirae</taxon>
        <taxon>Uroviricota</taxon>
        <taxon>Caudoviricetes</taxon>
        <taxon>Chimalliviridae</taxon>
        <taxon>Gorgonvirinae</taxon>
        <taxon>Tidunavirus</taxon>
        <taxon>Tidunavirus VP4B</taxon>
    </lineage>
</organism>
<dbReference type="Proteomes" id="UP000272155">
    <property type="component" value="Segment"/>
</dbReference>
<evidence type="ECO:0000313" key="2">
    <source>
        <dbReference type="Proteomes" id="UP000272155"/>
    </source>
</evidence>
<dbReference type="KEGG" id="vg:40102902"/>
<dbReference type="GeneID" id="40102902"/>
<keyword evidence="2" id="KW-1185">Reference proteome</keyword>
<evidence type="ECO:0000313" key="1">
    <source>
        <dbReference type="EMBL" id="AGB07140.1"/>
    </source>
</evidence>
<proteinExistence type="predicted"/>
<protein>
    <submittedName>
        <fullName evidence="1">Uncharacterized protein</fullName>
    </submittedName>
</protein>
<dbReference type="RefSeq" id="YP_009626002.1">
    <property type="nucleotide sequence ID" value="NC_042136.1"/>
</dbReference>
<accession>V9LZM3</accession>
<dbReference type="EMBL" id="KC131130">
    <property type="protein sequence ID" value="AGB07140.1"/>
    <property type="molecule type" value="Genomic_DNA"/>
</dbReference>
<name>V9LZM3_9CAUD</name>